<dbReference type="EMBL" id="CP019343">
    <property type="protein sequence ID" value="ARN74950.1"/>
    <property type="molecule type" value="Genomic_DNA"/>
</dbReference>
<dbReference type="KEGG" id="osg:BST96_12995"/>
<protein>
    <recommendedName>
        <fullName evidence="2">Glycosyl transferase family 1 domain-containing protein</fullName>
    </recommendedName>
</protein>
<dbReference type="SUPFAM" id="SSF53756">
    <property type="entry name" value="UDP-Glycosyltransferase/glycogen phosphorylase"/>
    <property type="match status" value="1"/>
</dbReference>
<dbReference type="InterPro" id="IPR001296">
    <property type="entry name" value="Glyco_trans_1"/>
</dbReference>
<dbReference type="STRING" id="716816.BST96_12995"/>
<name>A0A1X9NA70_9GAMM</name>
<dbReference type="Proteomes" id="UP000193450">
    <property type="component" value="Chromosome"/>
</dbReference>
<dbReference type="GO" id="GO:0009103">
    <property type="term" value="P:lipopolysaccharide biosynthetic process"/>
    <property type="evidence" value="ECO:0007669"/>
    <property type="project" value="TreeGrafter"/>
</dbReference>
<keyword evidence="4" id="KW-1185">Reference proteome</keyword>
<organism evidence="3 4">
    <name type="scientific">Oceanicoccus sagamiensis</name>
    <dbReference type="NCBI Taxonomy" id="716816"/>
    <lineage>
        <taxon>Bacteria</taxon>
        <taxon>Pseudomonadati</taxon>
        <taxon>Pseudomonadota</taxon>
        <taxon>Gammaproteobacteria</taxon>
        <taxon>Cellvibrionales</taxon>
        <taxon>Spongiibacteraceae</taxon>
        <taxon>Oceanicoccus</taxon>
    </lineage>
</organism>
<proteinExistence type="predicted"/>
<dbReference type="PANTHER" id="PTHR46401">
    <property type="entry name" value="GLYCOSYLTRANSFERASE WBBK-RELATED"/>
    <property type="match status" value="1"/>
</dbReference>
<evidence type="ECO:0000313" key="4">
    <source>
        <dbReference type="Proteomes" id="UP000193450"/>
    </source>
</evidence>
<evidence type="ECO:0000313" key="3">
    <source>
        <dbReference type="EMBL" id="ARN74950.1"/>
    </source>
</evidence>
<dbReference type="PANTHER" id="PTHR46401:SF2">
    <property type="entry name" value="GLYCOSYLTRANSFERASE WBBK-RELATED"/>
    <property type="match status" value="1"/>
</dbReference>
<dbReference type="AlphaFoldDB" id="A0A1X9NA70"/>
<keyword evidence="1" id="KW-0808">Transferase</keyword>
<dbReference type="RefSeq" id="WP_085759117.1">
    <property type="nucleotide sequence ID" value="NZ_CP019343.1"/>
</dbReference>
<feature type="domain" description="Glycosyl transferase family 1" evidence="2">
    <location>
        <begin position="201"/>
        <end position="358"/>
    </location>
</feature>
<dbReference type="Gene3D" id="3.40.50.2000">
    <property type="entry name" value="Glycogen Phosphorylase B"/>
    <property type="match status" value="1"/>
</dbReference>
<dbReference type="GO" id="GO:0016757">
    <property type="term" value="F:glycosyltransferase activity"/>
    <property type="evidence" value="ECO:0007669"/>
    <property type="project" value="InterPro"/>
</dbReference>
<reference evidence="3 4" key="1">
    <citation type="submission" date="2016-11" db="EMBL/GenBank/DDBJ databases">
        <title>Trade-off between light-utilization and light-protection in marine flavobacteria.</title>
        <authorList>
            <person name="Kumagai Y."/>
        </authorList>
    </citation>
    <scope>NUCLEOTIDE SEQUENCE [LARGE SCALE GENOMIC DNA]</scope>
    <source>
        <strain evidence="3 4">NBRC 107125</strain>
    </source>
</reference>
<dbReference type="OrthoDB" id="9801609at2"/>
<evidence type="ECO:0000256" key="1">
    <source>
        <dbReference type="ARBA" id="ARBA00022679"/>
    </source>
</evidence>
<evidence type="ECO:0000259" key="2">
    <source>
        <dbReference type="Pfam" id="PF00534"/>
    </source>
</evidence>
<accession>A0A1X9NA70</accession>
<gene>
    <name evidence="3" type="ORF">BST96_12995</name>
</gene>
<sequence>MDIQWFSPLDADQTEIARYSQQVLAALHTCTDANIVAISPGQDQTSTPEWTRQYISPNNAISPTGEAPLAIYHLGNNRNHADIVKQLFEQPGLIVLHDTNLINLAQTCTKEIPGFDWLHHLAAQYGPEALRLGKAGLTSPQQYEQLIVQYPLFKAFLANALGIIVHSNYARDIISTVYSGPIIVAKLPYPCQPALTRANYDDEVYTLIFCGHAGPNRRLTSLFKAWGAISKPGKFRLQIFGHLDDEESLLEAAATNGLSGYIDIRGFAPESELAQALQSAHLAINLRYPTMGESSASQLRFWDMGLPSLVTQIGWYSELPADTVAHVKPEHEIEDIQRILEDFLNNPNYYAAMGRRAKAYAAHQHDSANYAQQMYEFAKTCSELRLSHHFLDRSLARLIGNMCAHEQDIDLFKDASQLLVNTLEPPTD</sequence>
<dbReference type="Pfam" id="PF00534">
    <property type="entry name" value="Glycos_transf_1"/>
    <property type="match status" value="1"/>
</dbReference>